<dbReference type="InterPro" id="IPR032466">
    <property type="entry name" value="Metal_Hydrolase"/>
</dbReference>
<dbReference type="SUPFAM" id="SSF51556">
    <property type="entry name" value="Metallo-dependent hydrolases"/>
    <property type="match status" value="1"/>
</dbReference>
<dbReference type="RefSeq" id="WP_262844487.1">
    <property type="nucleotide sequence ID" value="NZ_JANZYP010000029.1"/>
</dbReference>
<dbReference type="Gene3D" id="3.20.20.140">
    <property type="entry name" value="Metal-dependent hydrolases"/>
    <property type="match status" value="1"/>
</dbReference>
<dbReference type="Pfam" id="PF04909">
    <property type="entry name" value="Amidohydro_2"/>
    <property type="match status" value="1"/>
</dbReference>
<protein>
    <submittedName>
        <fullName evidence="3">Amidohydrolase family protein</fullName>
    </submittedName>
</protein>
<dbReference type="InterPro" id="IPR006680">
    <property type="entry name" value="Amidohydro-rel"/>
</dbReference>
<dbReference type="EMBL" id="JBHSFN010000011">
    <property type="protein sequence ID" value="MFC4588232.1"/>
    <property type="molecule type" value="Genomic_DNA"/>
</dbReference>
<evidence type="ECO:0000256" key="1">
    <source>
        <dbReference type="ARBA" id="ARBA00038310"/>
    </source>
</evidence>
<proteinExistence type="inferred from homology"/>
<name>A0ABV9EI20_9ACTN</name>
<keyword evidence="4" id="KW-1185">Reference proteome</keyword>
<evidence type="ECO:0000313" key="3">
    <source>
        <dbReference type="EMBL" id="MFC4588232.1"/>
    </source>
</evidence>
<comment type="similarity">
    <text evidence="1">Belongs to the metallo-dependent hydrolases superfamily.</text>
</comment>
<feature type="domain" description="Amidohydrolase-related" evidence="2">
    <location>
        <begin position="2"/>
        <end position="278"/>
    </location>
</feature>
<dbReference type="InterPro" id="IPR052350">
    <property type="entry name" value="Metallo-dep_Lactonases"/>
</dbReference>
<organism evidence="3 4">
    <name type="scientific">Sphaerisporangium corydalis</name>
    <dbReference type="NCBI Taxonomy" id="1441875"/>
    <lineage>
        <taxon>Bacteria</taxon>
        <taxon>Bacillati</taxon>
        <taxon>Actinomycetota</taxon>
        <taxon>Actinomycetes</taxon>
        <taxon>Streptosporangiales</taxon>
        <taxon>Streptosporangiaceae</taxon>
        <taxon>Sphaerisporangium</taxon>
    </lineage>
</organism>
<comment type="caution">
    <text evidence="3">The sequence shown here is derived from an EMBL/GenBank/DDBJ whole genome shotgun (WGS) entry which is preliminary data.</text>
</comment>
<accession>A0ABV9EI20</accession>
<reference evidence="4" key="1">
    <citation type="journal article" date="2019" name="Int. J. Syst. Evol. Microbiol.">
        <title>The Global Catalogue of Microorganisms (GCM) 10K type strain sequencing project: providing services to taxonomists for standard genome sequencing and annotation.</title>
        <authorList>
            <consortium name="The Broad Institute Genomics Platform"/>
            <consortium name="The Broad Institute Genome Sequencing Center for Infectious Disease"/>
            <person name="Wu L."/>
            <person name="Ma J."/>
        </authorList>
    </citation>
    <scope>NUCLEOTIDE SEQUENCE [LARGE SCALE GENOMIC DNA]</scope>
    <source>
        <strain evidence="4">CCUG 49560</strain>
    </source>
</reference>
<dbReference type="Proteomes" id="UP001595891">
    <property type="component" value="Unassembled WGS sequence"/>
</dbReference>
<gene>
    <name evidence="3" type="ORF">ACFO8L_19240</name>
</gene>
<sequence>MIDAHHHLWDPSRREYPWMAGEAFAPLRRPYGVEDLRSRTAEAGAERTVLVQTVGSVEETEEFLALAAASDGLVAGVVGWVDLTDPAVADTLMRLRTGPGGDLLVGIRHAVQDEPDPAWLARPDVRHGIRAVGQADLAYDLLVLTPQLPAARDLVRDLPGVRFVLDHAAKPPIESGATEPWAGEIKALAESPNVTCKLSGLVTEAGWTDWDAPRIAPYADHLLSAFGPERVMFGSDWPVCEVAATYAEVTALARELTSGLGATERDHVFTTTARTVYALPA</sequence>
<evidence type="ECO:0000259" key="2">
    <source>
        <dbReference type="Pfam" id="PF04909"/>
    </source>
</evidence>
<dbReference type="PANTHER" id="PTHR43569:SF2">
    <property type="entry name" value="AMIDOHYDROLASE-RELATED DOMAIN-CONTAINING PROTEIN"/>
    <property type="match status" value="1"/>
</dbReference>
<evidence type="ECO:0000313" key="4">
    <source>
        <dbReference type="Proteomes" id="UP001595891"/>
    </source>
</evidence>
<dbReference type="PANTHER" id="PTHR43569">
    <property type="entry name" value="AMIDOHYDROLASE"/>
    <property type="match status" value="1"/>
</dbReference>